<evidence type="ECO:0000256" key="8">
    <source>
        <dbReference type="ARBA" id="ARBA00043957"/>
    </source>
</evidence>
<feature type="compositionally biased region" description="Polar residues" evidence="9">
    <location>
        <begin position="893"/>
        <end position="907"/>
    </location>
</feature>
<evidence type="ECO:0000313" key="12">
    <source>
        <dbReference type="Proteomes" id="UP000054324"/>
    </source>
</evidence>
<feature type="compositionally biased region" description="Basic residues" evidence="9">
    <location>
        <begin position="921"/>
        <end position="946"/>
    </location>
</feature>
<dbReference type="GO" id="GO:0000176">
    <property type="term" value="C:nuclear exosome (RNase complex)"/>
    <property type="evidence" value="ECO:0007669"/>
    <property type="project" value="InterPro"/>
</dbReference>
<dbReference type="InterPro" id="IPR012337">
    <property type="entry name" value="RNaseH-like_sf"/>
</dbReference>
<sequence>MSVPVDREVWWTQSRRNKKRPRKPLIRATGPRKPPVSETIKDQNGTAISTKELLDGLGEVEPWTVDVETPTASEVYDCVCSLKRPRAEQIAAFQIFFSIQFCRPSDCSVAMTSVDSKSQSAVEGQPGPQLLPMIAKAVKLSQELPTVNTPAYIYYNDFPQYKAIAAGQSKKILSIVQNVLDLLDARTNVLDIPNSKSSREKFSSIVDANDRLLERLSMAMDMEEDPGRRATAQRVSENLVVAVHKNQSTSIGWLKAGTKILGSDQTEQQESTAGDGLLKLLTSTTIRRPQTLFSVPPDNSPAPFRPNLPHKPNQIRSLSDSLPSELEGDTEYPHPYEAELDAFAHTISHWKPLNPEAHPLEPIDANYKFVDTLSALDAALSEISMHKEVAVDLEHHSHRSYLGITCLVQLSTRTTDYILDALALRDHLHKLNVIFTDPDVVKVFHGSDMDLMWLQRDFSVYVINLFDTGLAARALQLGRFSLSFLLLRYANFRANKKYQLADWRIRPLPDELIEYARTDTHYLLHVSAVMCQELQDRGLLEVVLEGGRQLCLKRYTKPAFDPLGYLSLYRQAAGTSFNHRQLYALEQLYALRDSIARREDESVHYVLPNHMLKTIAEVLPRESSGLFACCNPIPPLVRKYVHDLHKIIVDARNKPISELTVTPLPDTNVPITTPDHVDPQPSAPGSMVYSTFVPAPPHDQSHGFQPSSKVAVTTAKDLETGPSPLGRIFGDENTQHMDDTSEITCQKWWASRLMDPNRLLLNELSRLLSIGLTEGSKTFSSEMTYTKDTIVQPAASAPRQTPAEPIIKLELDDKPNETNRPIVPSKQKGFLAGKPQVLTDPDSSTTAAAPNFNSDEVVILRQEMPSRNKRSGRQRKRKQPADHSFVQDVSGANEISDSGTASENFTETHVAMRGMASQRSKMSRKPRNTAQTRRTRGNIHHQGRKS</sequence>
<feature type="region of interest" description="Disordered" evidence="9">
    <location>
        <begin position="810"/>
        <end position="946"/>
    </location>
</feature>
<dbReference type="Pfam" id="PF01612">
    <property type="entry name" value="DNA_pol_A_exo1"/>
    <property type="match status" value="1"/>
</dbReference>
<evidence type="ECO:0000256" key="4">
    <source>
        <dbReference type="ARBA" id="ARBA00022801"/>
    </source>
</evidence>
<dbReference type="GeneID" id="20318156"/>
<dbReference type="CTD" id="20318156"/>
<dbReference type="InterPro" id="IPR012588">
    <property type="entry name" value="Exosome-assoc_fac_Rrp6_N"/>
</dbReference>
<keyword evidence="7" id="KW-0539">Nucleus</keyword>
<dbReference type="Gene3D" id="3.30.420.10">
    <property type="entry name" value="Ribonuclease H-like superfamily/Ribonuclease H"/>
    <property type="match status" value="1"/>
</dbReference>
<dbReference type="InterPro" id="IPR036397">
    <property type="entry name" value="RNaseH_sf"/>
</dbReference>
<dbReference type="InterPro" id="IPR002562">
    <property type="entry name" value="3'-5'_exonuclease_dom"/>
</dbReference>
<comment type="similarity">
    <text evidence="8">Belongs to the exosome component 10/RRP6 family.</text>
</comment>
<dbReference type="GO" id="GO:0000166">
    <property type="term" value="F:nucleotide binding"/>
    <property type="evidence" value="ECO:0007669"/>
    <property type="project" value="InterPro"/>
</dbReference>
<dbReference type="GO" id="GO:0071038">
    <property type="term" value="P:TRAMP-dependent tRNA surveillance pathway"/>
    <property type="evidence" value="ECO:0007669"/>
    <property type="project" value="TreeGrafter"/>
</dbReference>
<feature type="compositionally biased region" description="Polar residues" evidence="9">
    <location>
        <begin position="841"/>
        <end position="854"/>
    </location>
</feature>
<evidence type="ECO:0000259" key="10">
    <source>
        <dbReference type="PROSITE" id="PS50967"/>
    </source>
</evidence>
<name>A0A074ZQJ4_OPIVI</name>
<feature type="region of interest" description="Disordered" evidence="9">
    <location>
        <begin position="289"/>
        <end position="330"/>
    </location>
</feature>
<dbReference type="PANTHER" id="PTHR12124:SF47">
    <property type="entry name" value="EXOSOME COMPONENT 10"/>
    <property type="match status" value="1"/>
</dbReference>
<dbReference type="GO" id="GO:0071044">
    <property type="term" value="P:histone mRNA catabolic process"/>
    <property type="evidence" value="ECO:0007669"/>
    <property type="project" value="TreeGrafter"/>
</dbReference>
<evidence type="ECO:0000256" key="6">
    <source>
        <dbReference type="ARBA" id="ARBA00022839"/>
    </source>
</evidence>
<keyword evidence="2" id="KW-0698">rRNA processing</keyword>
<dbReference type="AlphaFoldDB" id="A0A074ZQJ4"/>
<evidence type="ECO:0000256" key="3">
    <source>
        <dbReference type="ARBA" id="ARBA00022722"/>
    </source>
</evidence>
<keyword evidence="5" id="KW-0271">Exosome</keyword>
<keyword evidence="4" id="KW-0378">Hydrolase</keyword>
<feature type="region of interest" description="Disordered" evidence="9">
    <location>
        <begin position="13"/>
        <end position="45"/>
    </location>
</feature>
<dbReference type="PROSITE" id="PS50967">
    <property type="entry name" value="HRDC"/>
    <property type="match status" value="1"/>
</dbReference>
<feature type="compositionally biased region" description="Basic residues" evidence="9">
    <location>
        <begin position="15"/>
        <end position="25"/>
    </location>
</feature>
<dbReference type="SMART" id="SM00474">
    <property type="entry name" value="35EXOc"/>
    <property type="match status" value="1"/>
</dbReference>
<dbReference type="SUPFAM" id="SSF53098">
    <property type="entry name" value="Ribonuclease H-like"/>
    <property type="match status" value="1"/>
</dbReference>
<dbReference type="GO" id="GO:0071051">
    <property type="term" value="P:poly(A)-dependent snoRNA 3'-end processing"/>
    <property type="evidence" value="ECO:0007669"/>
    <property type="project" value="TreeGrafter"/>
</dbReference>
<dbReference type="RefSeq" id="XP_009166841.1">
    <property type="nucleotide sequence ID" value="XM_009168577.1"/>
</dbReference>
<dbReference type="GO" id="GO:0000467">
    <property type="term" value="P:exonucleolytic trimming to generate mature 3'-end of 5.8S rRNA from tricistronic rRNA transcript (SSU-rRNA, 5.8S rRNA, LSU-rRNA)"/>
    <property type="evidence" value="ECO:0007669"/>
    <property type="project" value="InterPro"/>
</dbReference>
<dbReference type="InterPro" id="IPR044876">
    <property type="entry name" value="HRDC_dom_sf"/>
</dbReference>
<dbReference type="GO" id="GO:0003727">
    <property type="term" value="F:single-stranded RNA binding"/>
    <property type="evidence" value="ECO:0007669"/>
    <property type="project" value="TreeGrafter"/>
</dbReference>
<dbReference type="Pfam" id="PF00570">
    <property type="entry name" value="HRDC"/>
    <property type="match status" value="1"/>
</dbReference>
<dbReference type="InterPro" id="IPR002121">
    <property type="entry name" value="HRDC_dom"/>
</dbReference>
<evidence type="ECO:0000256" key="7">
    <source>
        <dbReference type="ARBA" id="ARBA00023242"/>
    </source>
</evidence>
<reference evidence="11 12" key="1">
    <citation type="submission" date="2013-11" db="EMBL/GenBank/DDBJ databases">
        <title>Opisthorchis viverrini - life in the bile duct.</title>
        <authorList>
            <person name="Young N.D."/>
            <person name="Nagarajan N."/>
            <person name="Lin S.J."/>
            <person name="Korhonen P.K."/>
            <person name="Jex A.R."/>
            <person name="Hall R.S."/>
            <person name="Safavi-Hemami H."/>
            <person name="Kaewkong W."/>
            <person name="Bertrand D."/>
            <person name="Gao S."/>
            <person name="Seet Q."/>
            <person name="Wongkham S."/>
            <person name="Teh B.T."/>
            <person name="Wongkham C."/>
            <person name="Intapan P.M."/>
            <person name="Maleewong W."/>
            <person name="Yang X."/>
            <person name="Hu M."/>
            <person name="Wang Z."/>
            <person name="Hofmann A."/>
            <person name="Sternberg P.W."/>
            <person name="Tan P."/>
            <person name="Wang J."/>
            <person name="Gasser R.B."/>
        </authorList>
    </citation>
    <scope>NUCLEOTIDE SEQUENCE [LARGE SCALE GENOMIC DNA]</scope>
</reference>
<accession>A0A074ZQJ4</accession>
<dbReference type="InterPro" id="IPR049559">
    <property type="entry name" value="Rrp6p-like_exo"/>
</dbReference>
<dbReference type="GO" id="GO:0071036">
    <property type="term" value="P:nuclear polyadenylation-dependent snoRNA catabolic process"/>
    <property type="evidence" value="ECO:0007669"/>
    <property type="project" value="TreeGrafter"/>
</dbReference>
<dbReference type="Gene3D" id="1.10.150.80">
    <property type="entry name" value="HRDC domain"/>
    <property type="match status" value="1"/>
</dbReference>
<evidence type="ECO:0000256" key="1">
    <source>
        <dbReference type="ARBA" id="ARBA00004123"/>
    </source>
</evidence>
<keyword evidence="6" id="KW-0269">Exonuclease</keyword>
<evidence type="ECO:0000256" key="9">
    <source>
        <dbReference type="SAM" id="MobiDB-lite"/>
    </source>
</evidence>
<comment type="subcellular location">
    <subcellularLocation>
        <location evidence="1">Nucleus</location>
    </subcellularLocation>
</comment>
<dbReference type="STRING" id="6198.A0A074ZQJ4"/>
<dbReference type="SMART" id="SM00341">
    <property type="entry name" value="HRDC"/>
    <property type="match status" value="1"/>
</dbReference>
<dbReference type="PANTHER" id="PTHR12124">
    <property type="entry name" value="POLYMYOSITIS/SCLERODERMA AUTOANTIGEN-RELATED"/>
    <property type="match status" value="1"/>
</dbReference>
<feature type="domain" description="HRDC" evidence="10">
    <location>
        <begin position="578"/>
        <end position="658"/>
    </location>
</feature>
<dbReference type="Pfam" id="PF08066">
    <property type="entry name" value="PMC2NT"/>
    <property type="match status" value="1"/>
</dbReference>
<feature type="compositionally biased region" description="Basic residues" evidence="9">
    <location>
        <begin position="867"/>
        <end position="878"/>
    </location>
</feature>
<dbReference type="CDD" id="cd06147">
    <property type="entry name" value="Rrp6p_like_exo"/>
    <property type="match status" value="1"/>
</dbReference>
<dbReference type="GO" id="GO:0005730">
    <property type="term" value="C:nucleolus"/>
    <property type="evidence" value="ECO:0007669"/>
    <property type="project" value="TreeGrafter"/>
</dbReference>
<dbReference type="FunFam" id="1.10.150.80:FF:000001">
    <property type="entry name" value="Putative exosome component 10"/>
    <property type="match status" value="1"/>
</dbReference>
<evidence type="ECO:0000256" key="2">
    <source>
        <dbReference type="ARBA" id="ARBA00022552"/>
    </source>
</evidence>
<dbReference type="EMBL" id="KL596679">
    <property type="protein sequence ID" value="KER29401.1"/>
    <property type="molecule type" value="Genomic_DNA"/>
</dbReference>
<dbReference type="InterPro" id="IPR045092">
    <property type="entry name" value="Rrp6-like"/>
</dbReference>
<keyword evidence="3" id="KW-0540">Nuclease</keyword>
<organism evidence="11 12">
    <name type="scientific">Opisthorchis viverrini</name>
    <name type="common">Southeast Asian liver fluke</name>
    <dbReference type="NCBI Taxonomy" id="6198"/>
    <lineage>
        <taxon>Eukaryota</taxon>
        <taxon>Metazoa</taxon>
        <taxon>Spiralia</taxon>
        <taxon>Lophotrochozoa</taxon>
        <taxon>Platyhelminthes</taxon>
        <taxon>Trematoda</taxon>
        <taxon>Digenea</taxon>
        <taxon>Opisthorchiida</taxon>
        <taxon>Opisthorchiata</taxon>
        <taxon>Opisthorchiidae</taxon>
        <taxon>Opisthorchis</taxon>
    </lineage>
</organism>
<dbReference type="GO" id="GO:0071040">
    <property type="term" value="P:nuclear polyadenylation-dependent antisense transcript catabolic process"/>
    <property type="evidence" value="ECO:0007669"/>
    <property type="project" value="TreeGrafter"/>
</dbReference>
<keyword evidence="12" id="KW-1185">Reference proteome</keyword>
<dbReference type="GO" id="GO:0071039">
    <property type="term" value="P:nuclear polyadenylation-dependent CUT catabolic process"/>
    <property type="evidence" value="ECO:0007669"/>
    <property type="project" value="TreeGrafter"/>
</dbReference>
<dbReference type="KEGG" id="ovi:T265_03970"/>
<dbReference type="OrthoDB" id="2250022at2759"/>
<gene>
    <name evidence="11" type="ORF">T265_03970</name>
</gene>
<dbReference type="GO" id="GO:0000175">
    <property type="term" value="F:3'-5'-RNA exonuclease activity"/>
    <property type="evidence" value="ECO:0007669"/>
    <property type="project" value="InterPro"/>
</dbReference>
<dbReference type="GO" id="GO:0071037">
    <property type="term" value="P:nuclear polyadenylation-dependent snRNA catabolic process"/>
    <property type="evidence" value="ECO:0007669"/>
    <property type="project" value="TreeGrafter"/>
</dbReference>
<dbReference type="SUPFAM" id="SSF47819">
    <property type="entry name" value="HRDC-like"/>
    <property type="match status" value="1"/>
</dbReference>
<dbReference type="GO" id="GO:0071035">
    <property type="term" value="P:nuclear polyadenylation-dependent rRNA catabolic process"/>
    <property type="evidence" value="ECO:0007669"/>
    <property type="project" value="TreeGrafter"/>
</dbReference>
<evidence type="ECO:0000256" key="5">
    <source>
        <dbReference type="ARBA" id="ARBA00022835"/>
    </source>
</evidence>
<evidence type="ECO:0000313" key="11">
    <source>
        <dbReference type="EMBL" id="KER29401.1"/>
    </source>
</evidence>
<proteinExistence type="inferred from homology"/>
<dbReference type="Proteomes" id="UP000054324">
    <property type="component" value="Unassembled WGS sequence"/>
</dbReference>
<protein>
    <recommendedName>
        <fullName evidence="10">HRDC domain-containing protein</fullName>
    </recommendedName>
</protein>
<dbReference type="InterPro" id="IPR010997">
    <property type="entry name" value="HRDC-like_sf"/>
</dbReference>